<dbReference type="Gene3D" id="2.30.29.30">
    <property type="entry name" value="Pleckstrin-homology domain (PH domain)/Phosphotyrosine-binding domain (PTB)"/>
    <property type="match status" value="1"/>
</dbReference>
<name>X6LQP0_RETFI</name>
<dbReference type="InterPro" id="IPR011993">
    <property type="entry name" value="PH-like_dom_sf"/>
</dbReference>
<accession>X6LQP0</accession>
<feature type="domain" description="PH" evidence="1">
    <location>
        <begin position="1"/>
        <end position="121"/>
    </location>
</feature>
<comment type="caution">
    <text evidence="2">The sequence shown here is derived from an EMBL/GenBank/DDBJ whole genome shotgun (WGS) entry which is preliminary data.</text>
</comment>
<dbReference type="EMBL" id="ASPP01032491">
    <property type="protein sequence ID" value="ETO03716.1"/>
    <property type="molecule type" value="Genomic_DNA"/>
</dbReference>
<protein>
    <recommendedName>
        <fullName evidence="1">PH domain-containing protein</fullName>
    </recommendedName>
</protein>
<reference evidence="2 3" key="1">
    <citation type="journal article" date="2013" name="Curr. Biol.">
        <title>The Genome of the Foraminiferan Reticulomyxa filosa.</title>
        <authorList>
            <person name="Glockner G."/>
            <person name="Hulsmann N."/>
            <person name="Schleicher M."/>
            <person name="Noegel A.A."/>
            <person name="Eichinger L."/>
            <person name="Gallinger C."/>
            <person name="Pawlowski J."/>
            <person name="Sierra R."/>
            <person name="Euteneuer U."/>
            <person name="Pillet L."/>
            <person name="Moustafa A."/>
            <person name="Platzer M."/>
            <person name="Groth M."/>
            <person name="Szafranski K."/>
            <person name="Schliwa M."/>
        </authorList>
    </citation>
    <scope>NUCLEOTIDE SEQUENCE [LARGE SCALE GENOMIC DNA]</scope>
</reference>
<proteinExistence type="predicted"/>
<evidence type="ECO:0000313" key="3">
    <source>
        <dbReference type="Proteomes" id="UP000023152"/>
    </source>
</evidence>
<feature type="non-terminal residue" evidence="2">
    <location>
        <position position="1"/>
    </location>
</feature>
<dbReference type="AlphaFoldDB" id="X6LQP0"/>
<dbReference type="PROSITE" id="PS50003">
    <property type="entry name" value="PH_DOMAIN"/>
    <property type="match status" value="1"/>
</dbReference>
<dbReference type="Proteomes" id="UP000023152">
    <property type="component" value="Unassembled WGS sequence"/>
</dbReference>
<evidence type="ECO:0000313" key="2">
    <source>
        <dbReference type="EMBL" id="ETO03716.1"/>
    </source>
</evidence>
<evidence type="ECO:0000259" key="1">
    <source>
        <dbReference type="PROSITE" id="PS50003"/>
    </source>
</evidence>
<keyword evidence="3" id="KW-1185">Reference proteome</keyword>
<organism evidence="2 3">
    <name type="scientific">Reticulomyxa filosa</name>
    <dbReference type="NCBI Taxonomy" id="46433"/>
    <lineage>
        <taxon>Eukaryota</taxon>
        <taxon>Sar</taxon>
        <taxon>Rhizaria</taxon>
        <taxon>Retaria</taxon>
        <taxon>Foraminifera</taxon>
        <taxon>Monothalamids</taxon>
        <taxon>Reticulomyxidae</taxon>
        <taxon>Reticulomyxa</taxon>
    </lineage>
</organism>
<dbReference type="InterPro" id="IPR001849">
    <property type="entry name" value="PH_domain"/>
</dbReference>
<sequence length="152" mass="17635">WNRRFAVLRSYRVLEWFATNTKIKARAHVDLNHLIGVRDMTHQFQYSDAVHESVDNVPDEVEDISETSIGDSMTSDKEVFSPINKPTFIFEIQTLDRKVQFGCEDSSIMNEWIAAVQLLANYVREREFSEVDVTIAPTQLQKNKIKIDPVIF</sequence>
<gene>
    <name evidence="2" type="ORF">RFI_33686</name>
</gene>
<dbReference type="SUPFAM" id="SSF50729">
    <property type="entry name" value="PH domain-like"/>
    <property type="match status" value="1"/>
</dbReference>